<keyword evidence="1" id="KW-0677">Repeat</keyword>
<sequence length="531" mass="58939">ASPLYPTEPTQTTSADSEIIDDKTDVIIASSLCGVVAFVLLIVITVCMCRRWRKSKSGDDEQQDSIAEVQRLLDQTPEQIEKTEGLPFDRDTYDKALKLLEEEDVVMIMGPEKCGKTTIGRALQRHFREEDYTPLDVNKVDDWKHYSNCTEKHIVLLDEVFTPGDTLREEAIWQSVFESMKECRCLIIVIIKTNADMENILPDFLEEYQKVPAVNDNLKNELFRVCNNGELDSLQNLLRHGVDVNIVNDKGETPLHIACTHLKGGQITFLPDYSRDEATNASLDKGDSNTRTLDDGDPSRSSSRAGGGKKERSVIAAADISEERRNMEFVESSSQDEVPANASTKNERKRNLNGDMVVERLLLAGANPDAVDSEGRTPLHLACRNGNHAAVVSLLNARCNLGATDHDGYTALHLACQQGDTMMLKELLCSNTSLEHKNNTLHFACKYGTIAAVALLIQYGADIEAERDDGIRPLHVASGNGKEDIVWILLNRGADVHAKTRTGKKPLGFAKHKNVTSLLKEAEKKQPKKCN</sequence>
<reference evidence="7 8" key="1">
    <citation type="journal article" date="2023" name="Sci. Data">
        <title>Genome assembly of the Korean intertidal mud-creeper Batillaria attramentaria.</title>
        <authorList>
            <person name="Patra A.K."/>
            <person name="Ho P.T."/>
            <person name="Jun S."/>
            <person name="Lee S.J."/>
            <person name="Kim Y."/>
            <person name="Won Y.J."/>
        </authorList>
    </citation>
    <scope>NUCLEOTIDE SEQUENCE [LARGE SCALE GENOMIC DNA]</scope>
    <source>
        <strain evidence="7">Wonlab-2016</strain>
    </source>
</reference>
<keyword evidence="5" id="KW-1133">Transmembrane helix</keyword>
<dbReference type="Pfam" id="PF12796">
    <property type="entry name" value="Ank_2"/>
    <property type="match status" value="1"/>
</dbReference>
<feature type="repeat" description="ANK" evidence="3">
    <location>
        <begin position="436"/>
        <end position="468"/>
    </location>
</feature>
<dbReference type="Proteomes" id="UP001519460">
    <property type="component" value="Unassembled WGS sequence"/>
</dbReference>
<dbReference type="PROSITE" id="PS50297">
    <property type="entry name" value="ANK_REP_REGION"/>
    <property type="match status" value="4"/>
</dbReference>
<feature type="domain" description="Novel STAND NTPase 3" evidence="6">
    <location>
        <begin position="91"/>
        <end position="184"/>
    </location>
</feature>
<dbReference type="InterPro" id="IPR002110">
    <property type="entry name" value="Ankyrin_rpt"/>
</dbReference>
<dbReference type="SUPFAM" id="SSF52540">
    <property type="entry name" value="P-loop containing nucleoside triphosphate hydrolases"/>
    <property type="match status" value="1"/>
</dbReference>
<dbReference type="SUPFAM" id="SSF48403">
    <property type="entry name" value="Ankyrin repeat"/>
    <property type="match status" value="2"/>
</dbReference>
<dbReference type="SMART" id="SM00248">
    <property type="entry name" value="ANK"/>
    <property type="match status" value="6"/>
</dbReference>
<proteinExistence type="predicted"/>
<organism evidence="7 8">
    <name type="scientific">Batillaria attramentaria</name>
    <dbReference type="NCBI Taxonomy" id="370345"/>
    <lineage>
        <taxon>Eukaryota</taxon>
        <taxon>Metazoa</taxon>
        <taxon>Spiralia</taxon>
        <taxon>Lophotrochozoa</taxon>
        <taxon>Mollusca</taxon>
        <taxon>Gastropoda</taxon>
        <taxon>Caenogastropoda</taxon>
        <taxon>Sorbeoconcha</taxon>
        <taxon>Cerithioidea</taxon>
        <taxon>Batillariidae</taxon>
        <taxon>Batillaria</taxon>
    </lineage>
</organism>
<gene>
    <name evidence="7" type="ORF">BaRGS_00035021</name>
</gene>
<keyword evidence="5" id="KW-0812">Transmembrane</keyword>
<dbReference type="InterPro" id="IPR049050">
    <property type="entry name" value="nSTAND3"/>
</dbReference>
<feature type="repeat" description="ANK" evidence="3">
    <location>
        <begin position="469"/>
        <end position="501"/>
    </location>
</feature>
<dbReference type="PRINTS" id="PR01415">
    <property type="entry name" value="ANKYRIN"/>
</dbReference>
<dbReference type="EMBL" id="JACVVK020000459">
    <property type="protein sequence ID" value="KAK7473746.1"/>
    <property type="molecule type" value="Genomic_DNA"/>
</dbReference>
<dbReference type="PROSITE" id="PS50088">
    <property type="entry name" value="ANK_REPEAT"/>
    <property type="match status" value="4"/>
</dbReference>
<evidence type="ECO:0000313" key="8">
    <source>
        <dbReference type="Proteomes" id="UP001519460"/>
    </source>
</evidence>
<evidence type="ECO:0000256" key="5">
    <source>
        <dbReference type="SAM" id="Phobius"/>
    </source>
</evidence>
<name>A0ABD0JGK7_9CAEN</name>
<keyword evidence="2 3" id="KW-0040">ANK repeat</keyword>
<comment type="caution">
    <text evidence="7">The sequence shown here is derived from an EMBL/GenBank/DDBJ whole genome shotgun (WGS) entry which is preliminary data.</text>
</comment>
<evidence type="ECO:0000256" key="2">
    <source>
        <dbReference type="ARBA" id="ARBA00023043"/>
    </source>
</evidence>
<dbReference type="AlphaFoldDB" id="A0ABD0JGK7"/>
<evidence type="ECO:0000256" key="4">
    <source>
        <dbReference type="SAM" id="MobiDB-lite"/>
    </source>
</evidence>
<evidence type="ECO:0000259" key="6">
    <source>
        <dbReference type="Pfam" id="PF20720"/>
    </source>
</evidence>
<feature type="region of interest" description="Disordered" evidence="4">
    <location>
        <begin position="279"/>
        <end position="350"/>
    </location>
</feature>
<feature type="non-terminal residue" evidence="7">
    <location>
        <position position="1"/>
    </location>
</feature>
<feature type="repeat" description="ANK" evidence="3">
    <location>
        <begin position="374"/>
        <end position="406"/>
    </location>
</feature>
<evidence type="ECO:0000256" key="1">
    <source>
        <dbReference type="ARBA" id="ARBA00022737"/>
    </source>
</evidence>
<keyword evidence="5" id="KW-0472">Membrane</keyword>
<feature type="transmembrane region" description="Helical" evidence="5">
    <location>
        <begin position="26"/>
        <end position="47"/>
    </location>
</feature>
<protein>
    <recommendedName>
        <fullName evidence="6">Novel STAND NTPase 3 domain-containing protein</fullName>
    </recommendedName>
</protein>
<feature type="repeat" description="ANK" evidence="3">
    <location>
        <begin position="407"/>
        <end position="439"/>
    </location>
</feature>
<dbReference type="Pfam" id="PF00023">
    <property type="entry name" value="Ank"/>
    <property type="match status" value="1"/>
</dbReference>
<dbReference type="Pfam" id="PF20720">
    <property type="entry name" value="nSTAND3"/>
    <property type="match status" value="1"/>
</dbReference>
<dbReference type="InterPro" id="IPR036770">
    <property type="entry name" value="Ankyrin_rpt-contain_sf"/>
</dbReference>
<evidence type="ECO:0000313" key="7">
    <source>
        <dbReference type="EMBL" id="KAK7473746.1"/>
    </source>
</evidence>
<feature type="compositionally biased region" description="Polar residues" evidence="4">
    <location>
        <begin position="331"/>
        <end position="344"/>
    </location>
</feature>
<evidence type="ECO:0000256" key="3">
    <source>
        <dbReference type="PROSITE-ProRule" id="PRU00023"/>
    </source>
</evidence>
<accession>A0ABD0JGK7</accession>
<dbReference type="Gene3D" id="1.25.40.20">
    <property type="entry name" value="Ankyrin repeat-containing domain"/>
    <property type="match status" value="3"/>
</dbReference>
<dbReference type="InterPro" id="IPR027417">
    <property type="entry name" value="P-loop_NTPase"/>
</dbReference>
<dbReference type="Pfam" id="PF13637">
    <property type="entry name" value="Ank_4"/>
    <property type="match status" value="1"/>
</dbReference>
<dbReference type="PANTHER" id="PTHR24171">
    <property type="entry name" value="ANKYRIN REPEAT DOMAIN-CONTAINING PROTEIN 39-RELATED"/>
    <property type="match status" value="1"/>
</dbReference>
<keyword evidence="8" id="KW-1185">Reference proteome</keyword>
<feature type="compositionally biased region" description="Basic and acidic residues" evidence="4">
    <location>
        <begin position="279"/>
        <end position="298"/>
    </location>
</feature>
<dbReference type="PANTHER" id="PTHR24171:SF8">
    <property type="entry name" value="BRCA1-ASSOCIATED RING DOMAIN PROTEIN 1"/>
    <property type="match status" value="1"/>
</dbReference>